<dbReference type="RefSeq" id="XP_037160219.1">
    <property type="nucleotide sequence ID" value="XM_037312787.1"/>
</dbReference>
<dbReference type="EMBL" id="JACCJC010000064">
    <property type="protein sequence ID" value="KAF6230786.1"/>
    <property type="molecule type" value="Genomic_DNA"/>
</dbReference>
<accession>A0A8H6FLK4</accession>
<gene>
    <name evidence="2" type="ORF">HO173_010902</name>
</gene>
<proteinExistence type="predicted"/>
<organism evidence="2 3">
    <name type="scientific">Letharia columbiana</name>
    <dbReference type="NCBI Taxonomy" id="112416"/>
    <lineage>
        <taxon>Eukaryota</taxon>
        <taxon>Fungi</taxon>
        <taxon>Dikarya</taxon>
        <taxon>Ascomycota</taxon>
        <taxon>Pezizomycotina</taxon>
        <taxon>Lecanoromycetes</taxon>
        <taxon>OSLEUM clade</taxon>
        <taxon>Lecanoromycetidae</taxon>
        <taxon>Lecanorales</taxon>
        <taxon>Lecanorineae</taxon>
        <taxon>Parmeliaceae</taxon>
        <taxon>Letharia</taxon>
    </lineage>
</organism>
<name>A0A8H6FLK4_9LECA</name>
<feature type="region of interest" description="Disordered" evidence="1">
    <location>
        <begin position="54"/>
        <end position="83"/>
    </location>
</feature>
<reference evidence="2 3" key="1">
    <citation type="journal article" date="2020" name="Genomics">
        <title>Complete, high-quality genomes from long-read metagenomic sequencing of two wolf lichen thalli reveals enigmatic genome architecture.</title>
        <authorList>
            <person name="McKenzie S.K."/>
            <person name="Walston R.F."/>
            <person name="Allen J.L."/>
        </authorList>
    </citation>
    <scope>NUCLEOTIDE SEQUENCE [LARGE SCALE GENOMIC DNA]</scope>
    <source>
        <strain evidence="2">WasteWater2</strain>
    </source>
</reference>
<keyword evidence="3" id="KW-1185">Reference proteome</keyword>
<sequence length="246" mass="27000">MESPHPYWADHDHSDEHLNLMFTTFPLTMEPPHPYRADHDHSDEHLDLMCTTVRQQSSLSPPRSVTRDSGYFSPSESRSHARGKLRTITLTPKPPLAPPLFAEEEDQTLLACRAEERLWSSAWSASSENLVSISDLESEEKCLIGKSRPSGGNMFTRGLRRACECIGAAVVATGKKVRSTGSGDEGCSGVGVWDGAVEDSNVTSGSAGLEKSSARVKVMKKIKQTLWCKKGPVELKHANVRSPLDE</sequence>
<dbReference type="GeneID" id="59292548"/>
<evidence type="ECO:0000313" key="3">
    <source>
        <dbReference type="Proteomes" id="UP000578531"/>
    </source>
</evidence>
<dbReference type="Proteomes" id="UP000578531">
    <property type="component" value="Unassembled WGS sequence"/>
</dbReference>
<evidence type="ECO:0000256" key="1">
    <source>
        <dbReference type="SAM" id="MobiDB-lite"/>
    </source>
</evidence>
<protein>
    <submittedName>
        <fullName evidence="2">Uncharacterized protein</fullName>
    </submittedName>
</protein>
<feature type="compositionally biased region" description="Polar residues" evidence="1">
    <location>
        <begin position="54"/>
        <end position="63"/>
    </location>
</feature>
<comment type="caution">
    <text evidence="2">The sequence shown here is derived from an EMBL/GenBank/DDBJ whole genome shotgun (WGS) entry which is preliminary data.</text>
</comment>
<dbReference type="AlphaFoldDB" id="A0A8H6FLK4"/>
<evidence type="ECO:0000313" key="2">
    <source>
        <dbReference type="EMBL" id="KAF6230786.1"/>
    </source>
</evidence>